<dbReference type="GO" id="GO:0005634">
    <property type="term" value="C:nucleus"/>
    <property type="evidence" value="ECO:0007669"/>
    <property type="project" value="TreeGrafter"/>
</dbReference>
<dbReference type="EMBL" id="JALNTZ010000825">
    <property type="protein sequence ID" value="KAJ3630111.1"/>
    <property type="molecule type" value="Genomic_DNA"/>
</dbReference>
<keyword evidence="3" id="KW-1185">Reference proteome</keyword>
<dbReference type="InterPro" id="IPR001214">
    <property type="entry name" value="SET_dom"/>
</dbReference>
<dbReference type="AlphaFoldDB" id="A0AA38LZZ5"/>
<dbReference type="InterPro" id="IPR047266">
    <property type="entry name" value="KMT5A-like_SET"/>
</dbReference>
<dbReference type="GO" id="GO:0006357">
    <property type="term" value="P:regulation of transcription by RNA polymerase II"/>
    <property type="evidence" value="ECO:0007669"/>
    <property type="project" value="TreeGrafter"/>
</dbReference>
<accession>A0AA38LZZ5</accession>
<sequence length="272" mass="31298">MAFLESLKVRSSLFFFRGYAIASSKKGFEDIKDKVSLNKETHPLEEYKLDLQQFTRALSKFKVLPNFDKLCQKLLPGNTFTSSSSVSQEGRYVNPYVKWIELLSQKYANFLLSNKKHYPLLHKIPSNKIQSSVVTLSIKVSDEGDKGKGVRTLREFSKGDFICEYSGELIGKKEADLREVKYGKDPECGCYMYYFKFKENVHCVDATLTGRIGRFINHSAKAANLVTKAMEVSGVPRLFFFAKRHILKGEELLYDYGDRSKLSLKNHPWLRR</sequence>
<name>A0AA38LZZ5_9CUCU</name>
<dbReference type="CDD" id="cd10528">
    <property type="entry name" value="SET_SETD8"/>
    <property type="match status" value="1"/>
</dbReference>
<dbReference type="InterPro" id="IPR051760">
    <property type="entry name" value="KMT5A"/>
</dbReference>
<dbReference type="GO" id="GO:0042799">
    <property type="term" value="F:histone H4K20 methyltransferase activity"/>
    <property type="evidence" value="ECO:0007669"/>
    <property type="project" value="TreeGrafter"/>
</dbReference>
<gene>
    <name evidence="2" type="ORF">Zmor_027059</name>
</gene>
<dbReference type="PANTHER" id="PTHR46167:SF1">
    <property type="entry name" value="N-LYSINE METHYLTRANSFERASE KMT5A"/>
    <property type="match status" value="1"/>
</dbReference>
<feature type="domain" description="SET" evidence="1">
    <location>
        <begin position="134"/>
        <end position="257"/>
    </location>
</feature>
<dbReference type="Proteomes" id="UP001168821">
    <property type="component" value="Unassembled WGS sequence"/>
</dbReference>
<dbReference type="Pfam" id="PF00856">
    <property type="entry name" value="SET"/>
    <property type="match status" value="1"/>
</dbReference>
<proteinExistence type="predicted"/>
<dbReference type="SUPFAM" id="SSF82199">
    <property type="entry name" value="SET domain"/>
    <property type="match status" value="1"/>
</dbReference>
<dbReference type="SMART" id="SM00317">
    <property type="entry name" value="SET"/>
    <property type="match status" value="1"/>
</dbReference>
<evidence type="ECO:0000259" key="1">
    <source>
        <dbReference type="PROSITE" id="PS50280"/>
    </source>
</evidence>
<dbReference type="PANTHER" id="PTHR46167">
    <property type="entry name" value="N-LYSINE METHYLTRANSFERASE KMT5A"/>
    <property type="match status" value="1"/>
</dbReference>
<evidence type="ECO:0000313" key="2">
    <source>
        <dbReference type="EMBL" id="KAJ3630111.1"/>
    </source>
</evidence>
<dbReference type="GO" id="GO:0005700">
    <property type="term" value="C:polytene chromosome"/>
    <property type="evidence" value="ECO:0007669"/>
    <property type="project" value="TreeGrafter"/>
</dbReference>
<protein>
    <recommendedName>
        <fullName evidence="1">SET domain-containing protein</fullName>
    </recommendedName>
</protein>
<organism evidence="2 3">
    <name type="scientific">Zophobas morio</name>
    <dbReference type="NCBI Taxonomy" id="2755281"/>
    <lineage>
        <taxon>Eukaryota</taxon>
        <taxon>Metazoa</taxon>
        <taxon>Ecdysozoa</taxon>
        <taxon>Arthropoda</taxon>
        <taxon>Hexapoda</taxon>
        <taxon>Insecta</taxon>
        <taxon>Pterygota</taxon>
        <taxon>Neoptera</taxon>
        <taxon>Endopterygota</taxon>
        <taxon>Coleoptera</taxon>
        <taxon>Polyphaga</taxon>
        <taxon>Cucujiformia</taxon>
        <taxon>Tenebrionidae</taxon>
        <taxon>Zophobas</taxon>
    </lineage>
</organism>
<dbReference type="InterPro" id="IPR046341">
    <property type="entry name" value="SET_dom_sf"/>
</dbReference>
<reference evidence="2" key="1">
    <citation type="journal article" date="2023" name="G3 (Bethesda)">
        <title>Whole genome assemblies of Zophobas morio and Tenebrio molitor.</title>
        <authorList>
            <person name="Kaur S."/>
            <person name="Stinson S.A."/>
            <person name="diCenzo G.C."/>
        </authorList>
    </citation>
    <scope>NUCLEOTIDE SEQUENCE</scope>
    <source>
        <strain evidence="2">QUZm001</strain>
    </source>
</reference>
<dbReference type="GO" id="GO:0043516">
    <property type="term" value="P:regulation of DNA damage response, signal transduction by p53 class mediator"/>
    <property type="evidence" value="ECO:0007669"/>
    <property type="project" value="TreeGrafter"/>
</dbReference>
<evidence type="ECO:0000313" key="3">
    <source>
        <dbReference type="Proteomes" id="UP001168821"/>
    </source>
</evidence>
<comment type="caution">
    <text evidence="2">The sequence shown here is derived from an EMBL/GenBank/DDBJ whole genome shotgun (WGS) entry which is preliminary data.</text>
</comment>
<dbReference type="Gene3D" id="2.170.270.10">
    <property type="entry name" value="SET domain"/>
    <property type="match status" value="1"/>
</dbReference>
<dbReference type="PROSITE" id="PS50280">
    <property type="entry name" value="SET"/>
    <property type="match status" value="1"/>
</dbReference>